<dbReference type="OrthoDB" id="6183686at2"/>
<dbReference type="InterPro" id="IPR014718">
    <property type="entry name" value="GH-type_carb-bd"/>
</dbReference>
<dbReference type="AlphaFoldDB" id="A0A1C3EGW4"/>
<evidence type="ECO:0000313" key="1">
    <source>
        <dbReference type="EMBL" id="ODA32506.1"/>
    </source>
</evidence>
<keyword evidence="2" id="KW-1185">Reference proteome</keyword>
<dbReference type="CDD" id="cd09023">
    <property type="entry name" value="Aldose_epim_Ec_c4013"/>
    <property type="match status" value="1"/>
</dbReference>
<proteinExistence type="predicted"/>
<dbReference type="RefSeq" id="WP_068847023.1">
    <property type="nucleotide sequence ID" value="NZ_LYDR01000063.1"/>
</dbReference>
<dbReference type="Proteomes" id="UP000094828">
    <property type="component" value="Unassembled WGS sequence"/>
</dbReference>
<dbReference type="InterPro" id="IPR027839">
    <property type="entry name" value="DUF4432"/>
</dbReference>
<accession>A0A1C3EGW4</accession>
<protein>
    <recommendedName>
        <fullName evidence="3">DUF4432 domain-containing protein</fullName>
    </recommendedName>
</protein>
<gene>
    <name evidence="1" type="ORF">A6X21_19210</name>
</gene>
<sequence>MDEKTILLIDETTNRHAAPVCLNSTLDDAGPAWGQPWSLRFETLKTGVSAGVDVLSVQLGDVSFEILPTRGMGLWKGTVSGFPLKWNSPVSRPVHPAYVPLQDRGGLGWLHGFNELLCRCGMGFNGPPGNDAGKTITLHGRVANLPAHHLRVEISAPKQQIQVIGVVEEQSMFGDCFRLETTYTFRSNLSGIEIFDRMTNLGGHKAPLSMLYHLNIGEPFLQQGSQVHIPFRTLAPRDAQAASGISTWQTYLPPTTGYAEEAYFFDPIADEQGQSLAVLAPPEGNQGPLALAVKFDKHSLPWLTVWKNTCDVATGYVTGIEPSVNFPNFHSFEREQGRLPLLAPGASYETRFELEVFTQQRDVDAVLSRVHELQTLIPGVIHHFPKPGWSPSAEV</sequence>
<evidence type="ECO:0008006" key="3">
    <source>
        <dbReference type="Google" id="ProtNLM"/>
    </source>
</evidence>
<organism evidence="1 2">
    <name type="scientific">Planctopirus hydrillae</name>
    <dbReference type="NCBI Taxonomy" id="1841610"/>
    <lineage>
        <taxon>Bacteria</taxon>
        <taxon>Pseudomonadati</taxon>
        <taxon>Planctomycetota</taxon>
        <taxon>Planctomycetia</taxon>
        <taxon>Planctomycetales</taxon>
        <taxon>Planctomycetaceae</taxon>
        <taxon>Planctopirus</taxon>
    </lineage>
</organism>
<dbReference type="Gene3D" id="2.70.98.10">
    <property type="match status" value="1"/>
</dbReference>
<dbReference type="Pfam" id="PF14486">
    <property type="entry name" value="DUF4432"/>
    <property type="match status" value="1"/>
</dbReference>
<name>A0A1C3EGW4_9PLAN</name>
<dbReference type="GO" id="GO:0030246">
    <property type="term" value="F:carbohydrate binding"/>
    <property type="evidence" value="ECO:0007669"/>
    <property type="project" value="InterPro"/>
</dbReference>
<evidence type="ECO:0000313" key="2">
    <source>
        <dbReference type="Proteomes" id="UP000094828"/>
    </source>
</evidence>
<dbReference type="STRING" id="1841610.A6X21_19210"/>
<comment type="caution">
    <text evidence="1">The sequence shown here is derived from an EMBL/GenBank/DDBJ whole genome shotgun (WGS) entry which is preliminary data.</text>
</comment>
<dbReference type="EMBL" id="LYDR01000063">
    <property type="protein sequence ID" value="ODA32506.1"/>
    <property type="molecule type" value="Genomic_DNA"/>
</dbReference>
<reference evidence="1 2" key="1">
    <citation type="submission" date="2016-05" db="EMBL/GenBank/DDBJ databases">
        <title>Genomic and physiological characterization of Planctopirus sp. isolated from fresh water lake.</title>
        <authorList>
            <person name="Subhash Y."/>
            <person name="Ramana C."/>
        </authorList>
    </citation>
    <scope>NUCLEOTIDE SEQUENCE [LARGE SCALE GENOMIC DNA]</scope>
    <source>
        <strain evidence="1 2">JC280</strain>
    </source>
</reference>